<dbReference type="InterPro" id="IPR013384">
    <property type="entry name" value="Flagell_FlgL"/>
</dbReference>
<keyword evidence="2" id="KW-0969">Cilium</keyword>
<dbReference type="InterPro" id="IPR001029">
    <property type="entry name" value="Flagellin_N"/>
</dbReference>
<feature type="domain" description="Flagellin N-terminal" evidence="1">
    <location>
        <begin position="4"/>
        <end position="141"/>
    </location>
</feature>
<evidence type="ECO:0000313" key="2">
    <source>
        <dbReference type="EMBL" id="KAB1440253.1"/>
    </source>
</evidence>
<sequence length="554" mass="60610">MYRVSQQMLFSRYVNNMNTSLTDLMDLNIKSQTMKRVNKPSDDPTGMMRILDHRDVIRSLDQYQENVDTAKGWLGRSDDTLQQASTLLTRAKELATQAATGTLSADNREEISYELRSLFDQMIGLSNTEFEGKSIYSGHKTDGNAFEKIMWMTTNDKNLNNNNTFRVEGTSETTVLVQFYDTSDTAAPGDTMALNDPNLGIRYSSDGGDSWKDGTVAFAGGEARLQMPGSGTSVVFNNNSDVRINSHDDENDGRGTWLWLRPSARYLGDDVDSVDVDKMGSGTGVYEAEASGSFPHGNVMVRIDNDSAVDFDEEIEYSFSIDGGLTWKTGNRAYADATASNAVLSIQPGGVLTLNSNGGNTLQPGTQFVIHPRTADINLDISETESVRVNDIGKDLFGGIYQDPDVTISNGGNATLLGSSNAMPMFYDNDGQAGMFLAASNASTTENIFEVMGNLIAFTETNNQTGVQQMLASLEVAHEHLMNRAASVGGRENRLSVADNILSGLELNEKELLSNVEDADVTELMTDLAQKQIIYESVLRSSSMIMQMNLTKFI</sequence>
<protein>
    <submittedName>
        <fullName evidence="2">Flagellar hook-associated protein 3</fullName>
    </submittedName>
</protein>
<accession>A0A6N6N128</accession>
<evidence type="ECO:0000313" key="3">
    <source>
        <dbReference type="Proteomes" id="UP000438699"/>
    </source>
</evidence>
<reference evidence="2 3" key="1">
    <citation type="journal article" date="2017" name="Int. J. Syst. Evol. Microbiol.">
        <title>Desulfovibrio senegalensis sp. nov., a mesophilic sulfate reducer isolated from marine sediment.</title>
        <authorList>
            <person name="Thioye A."/>
            <person name="Gam Z.B.A."/>
            <person name="Mbengue M."/>
            <person name="Cayol J.L."/>
            <person name="Joseph-Bartoli M."/>
            <person name="Toure-Kane C."/>
            <person name="Labat M."/>
        </authorList>
    </citation>
    <scope>NUCLEOTIDE SEQUENCE [LARGE SCALE GENOMIC DNA]</scope>
    <source>
        <strain evidence="2 3">DSM 101509</strain>
    </source>
</reference>
<dbReference type="InterPro" id="IPR001492">
    <property type="entry name" value="Flagellin"/>
</dbReference>
<name>A0A6N6N128_9BACT</name>
<dbReference type="OrthoDB" id="9758307at2"/>
<dbReference type="Pfam" id="PF00669">
    <property type="entry name" value="Flagellin_N"/>
    <property type="match status" value="1"/>
</dbReference>
<evidence type="ECO:0000259" key="1">
    <source>
        <dbReference type="Pfam" id="PF00669"/>
    </source>
</evidence>
<dbReference type="NCBIfam" id="TIGR02550">
    <property type="entry name" value="flagell_flgL"/>
    <property type="match status" value="1"/>
</dbReference>
<dbReference type="PANTHER" id="PTHR42792">
    <property type="entry name" value="FLAGELLIN"/>
    <property type="match status" value="1"/>
</dbReference>
<dbReference type="RefSeq" id="WP_151151694.1">
    <property type="nucleotide sequence ID" value="NZ_WAIE01000007.1"/>
</dbReference>
<keyword evidence="3" id="KW-1185">Reference proteome</keyword>
<dbReference type="GO" id="GO:0071973">
    <property type="term" value="P:bacterial-type flagellum-dependent cell motility"/>
    <property type="evidence" value="ECO:0007669"/>
    <property type="project" value="InterPro"/>
</dbReference>
<dbReference type="SUPFAM" id="SSF64518">
    <property type="entry name" value="Phase 1 flagellin"/>
    <property type="match status" value="1"/>
</dbReference>
<dbReference type="GO" id="GO:0009424">
    <property type="term" value="C:bacterial-type flagellum hook"/>
    <property type="evidence" value="ECO:0007669"/>
    <property type="project" value="InterPro"/>
</dbReference>
<dbReference type="PANTHER" id="PTHR42792:SF1">
    <property type="entry name" value="FLAGELLAR HOOK-ASSOCIATED PROTEIN 3"/>
    <property type="match status" value="1"/>
</dbReference>
<keyword evidence="2" id="KW-0966">Cell projection</keyword>
<dbReference type="Proteomes" id="UP000438699">
    <property type="component" value="Unassembled WGS sequence"/>
</dbReference>
<dbReference type="GO" id="GO:0005198">
    <property type="term" value="F:structural molecule activity"/>
    <property type="evidence" value="ECO:0007669"/>
    <property type="project" value="InterPro"/>
</dbReference>
<dbReference type="EMBL" id="WAIE01000007">
    <property type="protein sequence ID" value="KAB1440253.1"/>
    <property type="molecule type" value="Genomic_DNA"/>
</dbReference>
<proteinExistence type="predicted"/>
<comment type="caution">
    <text evidence="2">The sequence shown here is derived from an EMBL/GenBank/DDBJ whole genome shotgun (WGS) entry which is preliminary data.</text>
</comment>
<gene>
    <name evidence="2" type="primary">flgL</name>
    <name evidence="2" type="ORF">F8A88_13440</name>
</gene>
<organism evidence="2 3">
    <name type="scientific">Pseudodesulfovibrio senegalensis</name>
    <dbReference type="NCBI Taxonomy" id="1721087"/>
    <lineage>
        <taxon>Bacteria</taxon>
        <taxon>Pseudomonadati</taxon>
        <taxon>Thermodesulfobacteriota</taxon>
        <taxon>Desulfovibrionia</taxon>
        <taxon>Desulfovibrionales</taxon>
        <taxon>Desulfovibrionaceae</taxon>
    </lineage>
</organism>
<dbReference type="Gene3D" id="1.20.1330.10">
    <property type="entry name" value="f41 fragment of flagellin, N-terminal domain"/>
    <property type="match status" value="2"/>
</dbReference>
<dbReference type="AlphaFoldDB" id="A0A6N6N128"/>
<keyword evidence="2" id="KW-0282">Flagellum</keyword>